<dbReference type="AlphaFoldDB" id="X1K0S5"/>
<reference evidence="1" key="1">
    <citation type="journal article" date="2014" name="Front. Microbiol.">
        <title>High frequency of phylogenetically diverse reductive dehalogenase-homologous genes in deep subseafloor sedimentary metagenomes.</title>
        <authorList>
            <person name="Kawai M."/>
            <person name="Futagami T."/>
            <person name="Toyoda A."/>
            <person name="Takaki Y."/>
            <person name="Nishi S."/>
            <person name="Hori S."/>
            <person name="Arai W."/>
            <person name="Tsubouchi T."/>
            <person name="Morono Y."/>
            <person name="Uchiyama I."/>
            <person name="Ito T."/>
            <person name="Fujiyama A."/>
            <person name="Inagaki F."/>
            <person name="Takami H."/>
        </authorList>
    </citation>
    <scope>NUCLEOTIDE SEQUENCE</scope>
    <source>
        <strain evidence="1">Expedition CK06-06</strain>
    </source>
</reference>
<accession>X1K0S5</accession>
<evidence type="ECO:0000313" key="1">
    <source>
        <dbReference type="EMBL" id="GAH83884.1"/>
    </source>
</evidence>
<name>X1K0S5_9ZZZZ</name>
<sequence length="129" mass="15507">MNSNQNNNFLQKLKDKLKELFQFDSAELDFGIYRIMNYKREEIDKFIESDLIKEVGKEFEKYKSQSYKELVEKIEEKERKIKEDFGDYIFTSGKLKEKYGETPVVSEYLELKKQTEDIDITESIQVQTF</sequence>
<protein>
    <submittedName>
        <fullName evidence="1">Uncharacterized protein</fullName>
    </submittedName>
</protein>
<organism evidence="1">
    <name type="scientific">marine sediment metagenome</name>
    <dbReference type="NCBI Taxonomy" id="412755"/>
    <lineage>
        <taxon>unclassified sequences</taxon>
        <taxon>metagenomes</taxon>
        <taxon>ecological metagenomes</taxon>
    </lineage>
</organism>
<proteinExistence type="predicted"/>
<gene>
    <name evidence="1" type="ORF">S03H2_59650</name>
</gene>
<comment type="caution">
    <text evidence="1">The sequence shown here is derived from an EMBL/GenBank/DDBJ whole genome shotgun (WGS) entry which is preliminary data.</text>
</comment>
<dbReference type="EMBL" id="BARU01038364">
    <property type="protein sequence ID" value="GAH83884.1"/>
    <property type="molecule type" value="Genomic_DNA"/>
</dbReference>